<evidence type="ECO:0000256" key="4">
    <source>
        <dbReference type="ARBA" id="ARBA00022989"/>
    </source>
</evidence>
<comment type="subcellular location">
    <subcellularLocation>
        <location evidence="1">Membrane</location>
        <topology evidence="1">Multi-pass membrane protein</topology>
    </subcellularLocation>
</comment>
<feature type="transmembrane region" description="Helical" evidence="7">
    <location>
        <begin position="239"/>
        <end position="262"/>
    </location>
</feature>
<evidence type="ECO:0000256" key="5">
    <source>
        <dbReference type="ARBA" id="ARBA00023136"/>
    </source>
</evidence>
<dbReference type="PANTHER" id="PTHR48022:SF79">
    <property type="entry name" value="LACTOSE PERMEASE, PUTATIVE (AFU_ORTHOLOGUE AFUA_6G01860)-RELATED"/>
    <property type="match status" value="1"/>
</dbReference>
<evidence type="ECO:0000259" key="8">
    <source>
        <dbReference type="PROSITE" id="PS50850"/>
    </source>
</evidence>
<comment type="similarity">
    <text evidence="2">Belongs to the major facilitator superfamily. Sugar transporter (TC 2.A.1.1) family.</text>
</comment>
<keyword evidence="10" id="KW-1185">Reference proteome</keyword>
<feature type="transmembrane region" description="Helical" evidence="7">
    <location>
        <begin position="471"/>
        <end position="494"/>
    </location>
</feature>
<proteinExistence type="inferred from homology"/>
<dbReference type="PROSITE" id="PS50850">
    <property type="entry name" value="MFS"/>
    <property type="match status" value="1"/>
</dbReference>
<dbReference type="Gene3D" id="1.20.1250.20">
    <property type="entry name" value="MFS general substrate transporter like domains"/>
    <property type="match status" value="1"/>
</dbReference>
<dbReference type="Proteomes" id="UP001329825">
    <property type="component" value="Chromosome 7"/>
</dbReference>
<dbReference type="SUPFAM" id="SSF103473">
    <property type="entry name" value="MFS general substrate transporter"/>
    <property type="match status" value="1"/>
</dbReference>
<feature type="transmembrane region" description="Helical" evidence="7">
    <location>
        <begin position="500"/>
        <end position="520"/>
    </location>
</feature>
<feature type="transmembrane region" description="Helical" evidence="7">
    <location>
        <begin position="49"/>
        <end position="67"/>
    </location>
</feature>
<feature type="transmembrane region" description="Helical" evidence="7">
    <location>
        <begin position="438"/>
        <end position="459"/>
    </location>
</feature>
<dbReference type="Pfam" id="PF00083">
    <property type="entry name" value="Sugar_tr"/>
    <property type="match status" value="2"/>
</dbReference>
<dbReference type="InterPro" id="IPR020846">
    <property type="entry name" value="MFS_dom"/>
</dbReference>
<evidence type="ECO:0000313" key="10">
    <source>
        <dbReference type="Proteomes" id="UP001329825"/>
    </source>
</evidence>
<feature type="compositionally biased region" description="Basic and acidic residues" evidence="6">
    <location>
        <begin position="572"/>
        <end position="585"/>
    </location>
</feature>
<feature type="region of interest" description="Disordered" evidence="6">
    <location>
        <begin position="1"/>
        <end position="30"/>
    </location>
</feature>
<evidence type="ECO:0000256" key="2">
    <source>
        <dbReference type="ARBA" id="ARBA00010992"/>
    </source>
</evidence>
<dbReference type="PROSITE" id="PS00217">
    <property type="entry name" value="SUGAR_TRANSPORT_2"/>
    <property type="match status" value="1"/>
</dbReference>
<name>A0ABZ1D3P1_9TREE</name>
<dbReference type="InterPro" id="IPR005829">
    <property type="entry name" value="Sugar_transporter_CS"/>
</dbReference>
<feature type="transmembrane region" description="Helical" evidence="7">
    <location>
        <begin position="362"/>
        <end position="383"/>
    </location>
</feature>
<reference evidence="9 10" key="1">
    <citation type="submission" date="2024-01" db="EMBL/GenBank/DDBJ databases">
        <title>Comparative genomics of Cryptococcus and Kwoniella reveals pathogenesis evolution and contrasting modes of karyotype evolution via chromosome fusion or intercentromeric recombination.</title>
        <authorList>
            <person name="Coelho M.A."/>
            <person name="David-Palma M."/>
            <person name="Shea T."/>
            <person name="Bowers K."/>
            <person name="McGinley-Smith S."/>
            <person name="Mohammad A.W."/>
            <person name="Gnirke A."/>
            <person name="Yurkov A.M."/>
            <person name="Nowrousian M."/>
            <person name="Sun S."/>
            <person name="Cuomo C.A."/>
            <person name="Heitman J."/>
        </authorList>
    </citation>
    <scope>NUCLEOTIDE SEQUENCE [LARGE SCALE GENOMIC DNA]</scope>
    <source>
        <strain evidence="9">CBS 11374</strain>
    </source>
</reference>
<keyword evidence="5 7" id="KW-0472">Membrane</keyword>
<sequence>MSEQIRYSLPWTETNSSVNNEKSRNSMSPQGNLLPDDHIRPFSRGMIKLYGVWSVALLATFMAGYGIGSMTAINAMPTYQTSFNSDGKGVQSLNCGIMDKLVFSMWPIAACAFFWLGPILADKLGRRGGMFVSSIVYILGTALNAFAKNFQWLLPGRFFLGAAVGLMQPAAPPYVVELAPPLNRGVLTGKAYSIGMIHITYDDNVDADHYHTRTTSFWLLGNAVATIVCIFTNEMDSNLAWRLPLIIQLACPVIMASIVLFLPESPRWLFAHGKPEEAKRILCKYHGNGSYTALVAKEMDQIAASLNIAPTKMFDYSTLANTRGKAYRLMLAVLTGAAGQMSGNTLMLFAPNLYKQVGMNGVRQQLIMTLIPTLIGLVFAMFGTYCTDKIGRRPVLMYGTFLCALFLALAMICSAITLKGATTVSVNEYNDAAAKGTITSLILFYAVCGWAYIPMVAVYPSEVMSMEQRSTGMGLVVLALNLCSVLGQLTTPIALQKIGWLTYLPWVCWDLIETGIWYLVAVETKGRTLEELDAIFDSPNPVRASLIIAQEVAIPNSEETGHGISLVSPSQLDRKASEAKTGEAQ</sequence>
<feature type="transmembrane region" description="Helical" evidence="7">
    <location>
        <begin position="395"/>
        <end position="418"/>
    </location>
</feature>
<dbReference type="InterPro" id="IPR036259">
    <property type="entry name" value="MFS_trans_sf"/>
</dbReference>
<dbReference type="RefSeq" id="XP_062793245.1">
    <property type="nucleotide sequence ID" value="XM_062937194.1"/>
</dbReference>
<feature type="transmembrane region" description="Helical" evidence="7">
    <location>
        <begin position="329"/>
        <end position="350"/>
    </location>
</feature>
<dbReference type="InterPro" id="IPR005828">
    <property type="entry name" value="MFS_sugar_transport-like"/>
</dbReference>
<dbReference type="InterPro" id="IPR050360">
    <property type="entry name" value="MFS_Sugar_Transporters"/>
</dbReference>
<protein>
    <recommendedName>
        <fullName evidence="8">Major facilitator superfamily (MFS) profile domain-containing protein</fullName>
    </recommendedName>
</protein>
<evidence type="ECO:0000313" key="9">
    <source>
        <dbReference type="EMBL" id="WRT68505.1"/>
    </source>
</evidence>
<accession>A0ABZ1D3P1</accession>
<dbReference type="EMBL" id="CP141887">
    <property type="protein sequence ID" value="WRT68505.1"/>
    <property type="molecule type" value="Genomic_DNA"/>
</dbReference>
<feature type="region of interest" description="Disordered" evidence="6">
    <location>
        <begin position="560"/>
        <end position="585"/>
    </location>
</feature>
<evidence type="ECO:0000256" key="1">
    <source>
        <dbReference type="ARBA" id="ARBA00004141"/>
    </source>
</evidence>
<evidence type="ECO:0000256" key="3">
    <source>
        <dbReference type="ARBA" id="ARBA00022692"/>
    </source>
</evidence>
<organism evidence="9 10">
    <name type="scientific">Kwoniella shivajii</name>
    <dbReference type="NCBI Taxonomy" id="564305"/>
    <lineage>
        <taxon>Eukaryota</taxon>
        <taxon>Fungi</taxon>
        <taxon>Dikarya</taxon>
        <taxon>Basidiomycota</taxon>
        <taxon>Agaricomycotina</taxon>
        <taxon>Tremellomycetes</taxon>
        <taxon>Tremellales</taxon>
        <taxon>Cryptococcaceae</taxon>
        <taxon>Kwoniella</taxon>
    </lineage>
</organism>
<gene>
    <name evidence="9" type="ORF">IL334_005481</name>
</gene>
<feature type="transmembrane region" description="Helical" evidence="7">
    <location>
        <begin position="128"/>
        <end position="146"/>
    </location>
</feature>
<dbReference type="PANTHER" id="PTHR48022">
    <property type="entry name" value="PLASTIDIC GLUCOSE TRANSPORTER 4"/>
    <property type="match status" value="1"/>
</dbReference>
<evidence type="ECO:0000256" key="6">
    <source>
        <dbReference type="SAM" id="MobiDB-lite"/>
    </source>
</evidence>
<feature type="domain" description="Major facilitator superfamily (MFS) profile" evidence="8">
    <location>
        <begin position="52"/>
        <end position="525"/>
    </location>
</feature>
<keyword evidence="4 7" id="KW-1133">Transmembrane helix</keyword>
<dbReference type="GeneID" id="87957612"/>
<keyword evidence="3 7" id="KW-0812">Transmembrane</keyword>
<feature type="transmembrane region" description="Helical" evidence="7">
    <location>
        <begin position="101"/>
        <end position="121"/>
    </location>
</feature>
<evidence type="ECO:0000256" key="7">
    <source>
        <dbReference type="SAM" id="Phobius"/>
    </source>
</evidence>